<dbReference type="InterPro" id="IPR044925">
    <property type="entry name" value="His-Me_finger_sf"/>
</dbReference>
<name>A0A3P9CWA2_9CICH</name>
<dbReference type="GeneTree" id="ENSGT01000000221658"/>
<feature type="chain" id="PRO_5018221846" evidence="1">
    <location>
        <begin position="24"/>
        <end position="224"/>
    </location>
</feature>
<keyword evidence="3" id="KW-1185">Reference proteome</keyword>
<dbReference type="SUPFAM" id="SSF54060">
    <property type="entry name" value="His-Me finger endonucleases"/>
    <property type="match status" value="1"/>
</dbReference>
<protein>
    <submittedName>
        <fullName evidence="2">Uncharacterized protein</fullName>
    </submittedName>
</protein>
<dbReference type="InterPro" id="IPR039015">
    <property type="entry name" value="ENDOD1"/>
</dbReference>
<dbReference type="InterPro" id="IPR044929">
    <property type="entry name" value="DNA/RNA_non-sp_Endonuclease_sf"/>
</dbReference>
<reference evidence="2 3" key="1">
    <citation type="journal article" date="2014" name="Nature">
        <title>The genomic substrate for adaptive radiation in African cichlid fish.</title>
        <authorList>
            <person name="Brawand D."/>
            <person name="Wagner C.E."/>
            <person name="Li Y.I."/>
            <person name="Malinsky M."/>
            <person name="Keller I."/>
            <person name="Fan S."/>
            <person name="Simakov O."/>
            <person name="Ng A.Y."/>
            <person name="Lim Z.W."/>
            <person name="Bezault E."/>
            <person name="Turner-Maier J."/>
            <person name="Johnson J."/>
            <person name="Alcazar R."/>
            <person name="Noh H.J."/>
            <person name="Russell P."/>
            <person name="Aken B."/>
            <person name="Alfoldi J."/>
            <person name="Amemiya C."/>
            <person name="Azzouzi N."/>
            <person name="Baroiller J.F."/>
            <person name="Barloy-Hubler F."/>
            <person name="Berlin A."/>
            <person name="Bloomquist R."/>
            <person name="Carleton K.L."/>
            <person name="Conte M.A."/>
            <person name="D'Cotta H."/>
            <person name="Eshel O."/>
            <person name="Gaffney L."/>
            <person name="Galibert F."/>
            <person name="Gante H.F."/>
            <person name="Gnerre S."/>
            <person name="Greuter L."/>
            <person name="Guyon R."/>
            <person name="Haddad N.S."/>
            <person name="Haerty W."/>
            <person name="Harris R.M."/>
            <person name="Hofmann H.A."/>
            <person name="Hourlier T."/>
            <person name="Hulata G."/>
            <person name="Jaffe D.B."/>
            <person name="Lara M."/>
            <person name="Lee A.P."/>
            <person name="MacCallum I."/>
            <person name="Mwaiko S."/>
            <person name="Nikaido M."/>
            <person name="Nishihara H."/>
            <person name="Ozouf-Costaz C."/>
            <person name="Penman D.J."/>
            <person name="Przybylski D."/>
            <person name="Rakotomanga M."/>
            <person name="Renn S.C.P."/>
            <person name="Ribeiro F.J."/>
            <person name="Ron M."/>
            <person name="Salzburger W."/>
            <person name="Sanchez-Pulido L."/>
            <person name="Santos M.E."/>
            <person name="Searle S."/>
            <person name="Sharpe T."/>
            <person name="Swofford R."/>
            <person name="Tan F.J."/>
            <person name="Williams L."/>
            <person name="Young S."/>
            <person name="Yin S."/>
            <person name="Okada N."/>
            <person name="Kocher T.D."/>
            <person name="Miska E.A."/>
            <person name="Lander E.S."/>
            <person name="Venkatesh B."/>
            <person name="Fernald R.D."/>
            <person name="Meyer A."/>
            <person name="Ponting C.P."/>
            <person name="Streelman J.T."/>
            <person name="Lindblad-Toh K."/>
            <person name="Seehausen O."/>
            <person name="Di Palma F."/>
        </authorList>
    </citation>
    <scope>NUCLEOTIDE SEQUENCE</scope>
</reference>
<reference evidence="2" key="3">
    <citation type="submission" date="2025-09" db="UniProtKB">
        <authorList>
            <consortium name="Ensembl"/>
        </authorList>
    </citation>
    <scope>IDENTIFICATION</scope>
</reference>
<dbReference type="Gene3D" id="3.40.570.10">
    <property type="entry name" value="Extracellular Endonuclease, subunit A"/>
    <property type="match status" value="1"/>
</dbReference>
<evidence type="ECO:0000313" key="3">
    <source>
        <dbReference type="Proteomes" id="UP000265160"/>
    </source>
</evidence>
<dbReference type="AlphaFoldDB" id="A0A3P9CWA2"/>
<dbReference type="STRING" id="106582.ENSMZEP00005026613"/>
<keyword evidence="1" id="KW-0732">Signal</keyword>
<sequence>MSLPKHLLPLAALLLLFIFPTETKVVVKSMSECDSFFLNKNSPNITKILEESIILEQARYKVICEFLNGTTTFVTLYNTRNKIPVFSAAKFRGEKCGKPSYKWMIEPELENNEDMREETSFSLKNQASNIDYAYSSGTWKRVENCIKCVMNNYCSNNKTHNKRINIPHRLWSAFCCYNYTQTKTLESLRIKVGIEAFDERQCPGETTVTELYPQLSRLQLSIKT</sequence>
<dbReference type="Ensembl" id="ENSMZET00005027470.1">
    <property type="protein sequence ID" value="ENSMZEP00005026613.1"/>
    <property type="gene ID" value="ENSMZEG00005019842.1"/>
</dbReference>
<feature type="signal peptide" evidence="1">
    <location>
        <begin position="1"/>
        <end position="23"/>
    </location>
</feature>
<organism evidence="2 3">
    <name type="scientific">Maylandia zebra</name>
    <name type="common">zebra mbuna</name>
    <dbReference type="NCBI Taxonomy" id="106582"/>
    <lineage>
        <taxon>Eukaryota</taxon>
        <taxon>Metazoa</taxon>
        <taxon>Chordata</taxon>
        <taxon>Craniata</taxon>
        <taxon>Vertebrata</taxon>
        <taxon>Euteleostomi</taxon>
        <taxon>Actinopterygii</taxon>
        <taxon>Neopterygii</taxon>
        <taxon>Teleostei</taxon>
        <taxon>Neoteleostei</taxon>
        <taxon>Acanthomorphata</taxon>
        <taxon>Ovalentaria</taxon>
        <taxon>Cichlomorphae</taxon>
        <taxon>Cichliformes</taxon>
        <taxon>Cichlidae</taxon>
        <taxon>African cichlids</taxon>
        <taxon>Pseudocrenilabrinae</taxon>
        <taxon>Haplochromini</taxon>
        <taxon>Maylandia</taxon>
        <taxon>Maylandia zebra complex</taxon>
    </lineage>
</organism>
<accession>A0A3P9CWA2</accession>
<reference evidence="2" key="2">
    <citation type="submission" date="2025-08" db="UniProtKB">
        <authorList>
            <consortium name="Ensembl"/>
        </authorList>
    </citation>
    <scope>IDENTIFICATION</scope>
</reference>
<dbReference type="PANTHER" id="PTHR21472">
    <property type="entry name" value="ENDONUCLEASE DOMAIN-CONTAINING 1 PROTEIN ENDOD1"/>
    <property type="match status" value="1"/>
</dbReference>
<dbReference type="Proteomes" id="UP000265160">
    <property type="component" value="LG3"/>
</dbReference>
<evidence type="ECO:0000313" key="2">
    <source>
        <dbReference type="Ensembl" id="ENSMZEP00005026613.1"/>
    </source>
</evidence>
<proteinExistence type="predicted"/>
<dbReference type="PANTHER" id="PTHR21472:SF15">
    <property type="entry name" value="ENDONUCLEASE DOMAIN-CONTAINING 1 PROTEIN-RELATED"/>
    <property type="match status" value="1"/>
</dbReference>
<evidence type="ECO:0000256" key="1">
    <source>
        <dbReference type="SAM" id="SignalP"/>
    </source>
</evidence>